<dbReference type="AlphaFoldDB" id="A0A3E1QAL9"/>
<organism evidence="1 2">
    <name type="scientific">Marixanthomonas ophiurae</name>
    <dbReference type="NCBI Taxonomy" id="387659"/>
    <lineage>
        <taxon>Bacteria</taxon>
        <taxon>Pseudomonadati</taxon>
        <taxon>Bacteroidota</taxon>
        <taxon>Flavobacteriia</taxon>
        <taxon>Flavobacteriales</taxon>
        <taxon>Flavobacteriaceae</taxon>
        <taxon>Marixanthomonas</taxon>
    </lineage>
</organism>
<dbReference type="EMBL" id="QVID01000001">
    <property type="protein sequence ID" value="RFN59185.1"/>
    <property type="molecule type" value="Genomic_DNA"/>
</dbReference>
<reference evidence="1 2" key="1">
    <citation type="journal article" date="2007" name="Int. J. Syst. Evol. Microbiol.">
        <title>Marixanthomonas ophiurae gen. nov., sp. nov., a marine bacterium of the family Flavobacteriaceae isolated from a deep-sea brittle star.</title>
        <authorList>
            <person name="Romanenko L.A."/>
            <person name="Uchino M."/>
            <person name="Frolova G.M."/>
            <person name="Mikhailov V.V."/>
        </authorList>
    </citation>
    <scope>NUCLEOTIDE SEQUENCE [LARGE SCALE GENOMIC DNA]</scope>
    <source>
        <strain evidence="1 2">KMM 3046</strain>
    </source>
</reference>
<protein>
    <submittedName>
        <fullName evidence="1">PorT family protein</fullName>
    </submittedName>
</protein>
<name>A0A3E1QAL9_9FLAO</name>
<evidence type="ECO:0000313" key="1">
    <source>
        <dbReference type="EMBL" id="RFN59185.1"/>
    </source>
</evidence>
<proteinExistence type="predicted"/>
<evidence type="ECO:0000313" key="2">
    <source>
        <dbReference type="Proteomes" id="UP000261082"/>
    </source>
</evidence>
<sequence length="218" mass="25189">MDRCSYLFLIFFILISAKSFSQFGLIAEANFSSFSDEDLNNSSGIGYGFGIAFKEEIYEKGDFIAEFTYTSNKIVLDGYETFDPTERADVKFSADNLNLTFLYTQYVINNDEAFFFGPQLGPIFMFSNEWKAEETYDNSRYSYEPLGYTNDDFEQIKPFNAGLVLGLTTGYSWLRVNIRYQLALTNTLRKFTYLEEDGPREPELKQNSFSLSINYLIN</sequence>
<keyword evidence="2" id="KW-1185">Reference proteome</keyword>
<comment type="caution">
    <text evidence="1">The sequence shown here is derived from an EMBL/GenBank/DDBJ whole genome shotgun (WGS) entry which is preliminary data.</text>
</comment>
<dbReference type="Proteomes" id="UP000261082">
    <property type="component" value="Unassembled WGS sequence"/>
</dbReference>
<gene>
    <name evidence="1" type="ORF">DZ858_03680</name>
</gene>
<accession>A0A3E1QAL9</accession>
<dbReference type="RefSeq" id="WP_117158185.1">
    <property type="nucleotide sequence ID" value="NZ_QVID01000001.1"/>
</dbReference>